<dbReference type="InterPro" id="IPR010982">
    <property type="entry name" value="Lambda_DNA-bd_dom_sf"/>
</dbReference>
<organism evidence="2">
    <name type="scientific">Streptomyces sp. JL1001</name>
    <dbReference type="NCBI Taxonomy" id="3078227"/>
    <lineage>
        <taxon>Bacteria</taxon>
        <taxon>Bacillati</taxon>
        <taxon>Actinomycetota</taxon>
        <taxon>Actinomycetes</taxon>
        <taxon>Kitasatosporales</taxon>
        <taxon>Streptomycetaceae</taxon>
        <taxon>Streptomyces</taxon>
    </lineage>
</organism>
<evidence type="ECO:0000256" key="1">
    <source>
        <dbReference type="SAM" id="Coils"/>
    </source>
</evidence>
<protein>
    <submittedName>
        <fullName evidence="2">Helix-turn-helix domain-containing protein</fullName>
    </submittedName>
</protein>
<dbReference type="Pfam" id="PF13384">
    <property type="entry name" value="HTH_23"/>
    <property type="match status" value="1"/>
</dbReference>
<dbReference type="SUPFAM" id="SSF46689">
    <property type="entry name" value="Homeodomain-like"/>
    <property type="match status" value="1"/>
</dbReference>
<reference evidence="2" key="1">
    <citation type="submission" date="2023-10" db="EMBL/GenBank/DDBJ databases">
        <title>Complete genome sequence of Streptomyces sp. JL1001.</title>
        <authorList>
            <person name="Jiang L."/>
        </authorList>
    </citation>
    <scope>NUCLEOTIDE SEQUENCE</scope>
    <source>
        <strain evidence="2">JL1001</strain>
    </source>
</reference>
<feature type="coiled-coil region" evidence="1">
    <location>
        <begin position="88"/>
        <end position="115"/>
    </location>
</feature>
<dbReference type="InterPro" id="IPR009057">
    <property type="entry name" value="Homeodomain-like_sf"/>
</dbReference>
<dbReference type="GO" id="GO:0003677">
    <property type="term" value="F:DNA binding"/>
    <property type="evidence" value="ECO:0007669"/>
    <property type="project" value="InterPro"/>
</dbReference>
<gene>
    <name evidence="2" type="ORF">R1Y80_09640</name>
</gene>
<dbReference type="Gene3D" id="1.10.260.40">
    <property type="entry name" value="lambda repressor-like DNA-binding domains"/>
    <property type="match status" value="1"/>
</dbReference>
<sequence length="126" mass="14004">MDTHEQPTAEDLAQLIARLKDTYGVSDSEIARRIGVAPATVNSWVHRKRGTGRGPRKGTLRALHREFPSFTEAEIFAAAGRTTPGPLSADARERILALIEELTDEQQEMTEVQIRALVERNRSLPS</sequence>
<name>A0AAU8KDN8_9ACTN</name>
<dbReference type="EMBL" id="CP136798">
    <property type="protein sequence ID" value="XCN13898.1"/>
    <property type="molecule type" value="Genomic_DNA"/>
</dbReference>
<dbReference type="AlphaFoldDB" id="A0AAU8KDN8"/>
<accession>A0AAU8KDN8</accession>
<evidence type="ECO:0000313" key="2">
    <source>
        <dbReference type="EMBL" id="XCN13898.1"/>
    </source>
</evidence>
<dbReference type="RefSeq" id="WP_354596802.1">
    <property type="nucleotide sequence ID" value="NZ_CP136798.1"/>
</dbReference>
<proteinExistence type="predicted"/>
<keyword evidence="1" id="KW-0175">Coiled coil</keyword>